<protein>
    <recommendedName>
        <fullName evidence="1">NIDO domain-containing protein</fullName>
    </recommendedName>
</protein>
<dbReference type="InterPro" id="IPR052749">
    <property type="entry name" value="Alpha-tectorin"/>
</dbReference>
<sequence length="198" mass="22297">LAFVLVPSNFLPFGNGEIVTPRLENGSSEVIKLQQPFKFFGRTHNQTFVNNNGHLTFTEPLPDYIPLLNSGRDIIAPLWTQLDNRRGGTISCREDRSSAVLALVTAAIDRYFPNITFVATSAFVASWDSVPYQNGEGVSSNWCLSVNKCCPVKVFHAFCWYFEGGHIPSGFSLQHPSLFHPHQLWRHCRDRTNVAGEW</sequence>
<dbReference type="Proteomes" id="UP001108240">
    <property type="component" value="Unplaced"/>
</dbReference>
<evidence type="ECO:0000259" key="1">
    <source>
        <dbReference type="Pfam" id="PF06119"/>
    </source>
</evidence>
<feature type="domain" description="NIDO" evidence="1">
    <location>
        <begin position="46"/>
        <end position="137"/>
    </location>
</feature>
<dbReference type="PANTHER" id="PTHR46160:SF9">
    <property type="entry name" value="PROTEIN PRY2-RELATED"/>
    <property type="match status" value="1"/>
</dbReference>
<accession>A0A9J8BFT3</accession>
<reference evidence="2" key="2">
    <citation type="submission" date="2025-09" db="UniProtKB">
        <authorList>
            <consortium name="Ensembl"/>
        </authorList>
    </citation>
    <scope>IDENTIFICATION</scope>
</reference>
<organism evidence="2 3">
    <name type="scientific">Cyprinus carpio carpio</name>
    <dbReference type="NCBI Taxonomy" id="630221"/>
    <lineage>
        <taxon>Eukaryota</taxon>
        <taxon>Metazoa</taxon>
        <taxon>Chordata</taxon>
        <taxon>Craniata</taxon>
        <taxon>Vertebrata</taxon>
        <taxon>Euteleostomi</taxon>
        <taxon>Actinopterygii</taxon>
        <taxon>Neopterygii</taxon>
        <taxon>Teleostei</taxon>
        <taxon>Ostariophysi</taxon>
        <taxon>Cypriniformes</taxon>
        <taxon>Cyprinidae</taxon>
        <taxon>Cyprininae</taxon>
        <taxon>Cyprinus</taxon>
    </lineage>
</organism>
<dbReference type="PANTHER" id="PTHR46160">
    <property type="entry name" value="ALPHA-TECTORIN-RELATED"/>
    <property type="match status" value="1"/>
</dbReference>
<dbReference type="GO" id="GO:0007160">
    <property type="term" value="P:cell-matrix adhesion"/>
    <property type="evidence" value="ECO:0007669"/>
    <property type="project" value="InterPro"/>
</dbReference>
<dbReference type="GeneTree" id="ENSGT00940000164679"/>
<evidence type="ECO:0000313" key="3">
    <source>
        <dbReference type="Proteomes" id="UP001108240"/>
    </source>
</evidence>
<dbReference type="AlphaFoldDB" id="A0A9J8BFT3"/>
<evidence type="ECO:0000313" key="2">
    <source>
        <dbReference type="Ensembl" id="ENSCCRP00000156002.1"/>
    </source>
</evidence>
<reference evidence="2" key="1">
    <citation type="submission" date="2025-08" db="UniProtKB">
        <authorList>
            <consortium name="Ensembl"/>
        </authorList>
    </citation>
    <scope>IDENTIFICATION</scope>
</reference>
<keyword evidence="3" id="KW-1185">Reference proteome</keyword>
<dbReference type="Ensembl" id="ENSCCRT00000140697.1">
    <property type="protein sequence ID" value="ENSCCRP00000156002.1"/>
    <property type="gene ID" value="ENSCCRG00000069841.1"/>
</dbReference>
<dbReference type="InterPro" id="IPR003886">
    <property type="entry name" value="NIDO_dom"/>
</dbReference>
<name>A0A9J8BFT3_CYPCA</name>
<dbReference type="Pfam" id="PF06119">
    <property type="entry name" value="NIDO"/>
    <property type="match status" value="1"/>
</dbReference>
<proteinExistence type="predicted"/>